<reference evidence="13 14" key="1">
    <citation type="submission" date="2019-03" db="EMBL/GenBank/DDBJ databases">
        <title>Genomics of glacier-inhabiting Cryobacterium strains.</title>
        <authorList>
            <person name="Liu Q."/>
            <person name="Xin Y.-H."/>
        </authorList>
    </citation>
    <scope>NUCLEOTIDE SEQUENCE [LARGE SCALE GENOMIC DNA]</scope>
    <source>
        <strain evidence="13 14">RHLS22-1</strain>
    </source>
</reference>
<evidence type="ECO:0000256" key="8">
    <source>
        <dbReference type="ARBA" id="ARBA00022989"/>
    </source>
</evidence>
<comment type="catalytic activity">
    <reaction evidence="1">
        <text>ATP + protein L-histidine = ADP + protein N-phospho-L-histidine.</text>
        <dbReference type="EC" id="2.7.13.3"/>
    </reaction>
</comment>
<evidence type="ECO:0000256" key="5">
    <source>
        <dbReference type="ARBA" id="ARBA00022679"/>
    </source>
</evidence>
<gene>
    <name evidence="13" type="ORF">E3O42_10915</name>
</gene>
<dbReference type="PRINTS" id="PR00344">
    <property type="entry name" value="BCTRLSENSOR"/>
</dbReference>
<dbReference type="Pfam" id="PF00512">
    <property type="entry name" value="HisKA"/>
    <property type="match status" value="1"/>
</dbReference>
<name>A0A4R8W5U0_9MICO</name>
<dbReference type="InterPro" id="IPR003661">
    <property type="entry name" value="HisK_dim/P_dom"/>
</dbReference>
<evidence type="ECO:0000256" key="9">
    <source>
        <dbReference type="ARBA" id="ARBA00023012"/>
    </source>
</evidence>
<dbReference type="InterPro" id="IPR050428">
    <property type="entry name" value="TCS_sensor_his_kinase"/>
</dbReference>
<evidence type="ECO:0000313" key="13">
    <source>
        <dbReference type="EMBL" id="TFC00996.1"/>
    </source>
</evidence>
<evidence type="ECO:0000256" key="2">
    <source>
        <dbReference type="ARBA" id="ARBA00004236"/>
    </source>
</evidence>
<dbReference type="SMART" id="SM00387">
    <property type="entry name" value="HATPase_c"/>
    <property type="match status" value="1"/>
</dbReference>
<evidence type="ECO:0000256" key="4">
    <source>
        <dbReference type="ARBA" id="ARBA00022553"/>
    </source>
</evidence>
<feature type="domain" description="Histidine kinase" evidence="12">
    <location>
        <begin position="200"/>
        <end position="417"/>
    </location>
</feature>
<evidence type="ECO:0000259" key="12">
    <source>
        <dbReference type="PROSITE" id="PS50109"/>
    </source>
</evidence>
<evidence type="ECO:0000256" key="7">
    <source>
        <dbReference type="ARBA" id="ARBA00022777"/>
    </source>
</evidence>
<evidence type="ECO:0000313" key="14">
    <source>
        <dbReference type="Proteomes" id="UP000297907"/>
    </source>
</evidence>
<dbReference type="InterPro" id="IPR003594">
    <property type="entry name" value="HATPase_dom"/>
</dbReference>
<keyword evidence="5" id="KW-0808">Transferase</keyword>
<dbReference type="PROSITE" id="PS50109">
    <property type="entry name" value="HIS_KIN"/>
    <property type="match status" value="1"/>
</dbReference>
<protein>
    <recommendedName>
        <fullName evidence="3">histidine kinase</fullName>
        <ecNumber evidence="3">2.7.13.3</ecNumber>
    </recommendedName>
</protein>
<keyword evidence="8 11" id="KW-1133">Transmembrane helix</keyword>
<feature type="transmembrane region" description="Helical" evidence="11">
    <location>
        <begin position="159"/>
        <end position="180"/>
    </location>
</feature>
<evidence type="ECO:0000256" key="10">
    <source>
        <dbReference type="ARBA" id="ARBA00023136"/>
    </source>
</evidence>
<dbReference type="GO" id="GO:0005886">
    <property type="term" value="C:plasma membrane"/>
    <property type="evidence" value="ECO:0007669"/>
    <property type="project" value="UniProtKB-SubCell"/>
</dbReference>
<dbReference type="SUPFAM" id="SSF47384">
    <property type="entry name" value="Homodimeric domain of signal transducing histidine kinase"/>
    <property type="match status" value="1"/>
</dbReference>
<evidence type="ECO:0000256" key="11">
    <source>
        <dbReference type="SAM" id="Phobius"/>
    </source>
</evidence>
<dbReference type="Proteomes" id="UP000297907">
    <property type="component" value="Unassembled WGS sequence"/>
</dbReference>
<dbReference type="InterPro" id="IPR036890">
    <property type="entry name" value="HATPase_C_sf"/>
</dbReference>
<dbReference type="InterPro" id="IPR005467">
    <property type="entry name" value="His_kinase_dom"/>
</dbReference>
<proteinExistence type="predicted"/>
<dbReference type="EC" id="2.7.13.3" evidence="3"/>
<dbReference type="OrthoDB" id="9786919at2"/>
<feature type="transmembrane region" description="Helical" evidence="11">
    <location>
        <begin position="33"/>
        <end position="54"/>
    </location>
</feature>
<sequence length="418" mass="44095">MTRPPHRARSRPPAHTDSLRGAALRLTTQFTSLMLAMLLIVGGMVFALVSASVAESAGQTLATAAGLDSPQDAPEGTYVSIVDGTRMMSSPSLPSGLLDAEAIESVSAGGADERSRRAIDGQHYLMLTTTQTGRGGDARVVQVAVNQHENDEELNRLRAALLVAGIVALAVSAIAAYWMARRAIRPLADALALQRRFVADASHELRTPLTLLTTRAQLLRRRDQTGVPADVTDAVDEIVSDSRALTGILDDLLIAADPRSVAEPIPVDLAATADRAIALLQDEASAHSVTLRRDGSSKPVIVSGSQAALLRLVVALTTNAIDHASAAVIVTITQDNRQAIARVTDDGAGFAPDIVENAFDRFASSRSTRGERTKNSRHYGLGLSIVAEITRRHQGNVTIDSSAGSGAAVIVRIPLRLG</sequence>
<dbReference type="InterPro" id="IPR036097">
    <property type="entry name" value="HisK_dim/P_sf"/>
</dbReference>
<keyword evidence="10 11" id="KW-0472">Membrane</keyword>
<keyword evidence="9" id="KW-0902">Two-component regulatory system</keyword>
<comment type="caution">
    <text evidence="13">The sequence shown here is derived from an EMBL/GenBank/DDBJ whole genome shotgun (WGS) entry which is preliminary data.</text>
</comment>
<dbReference type="SUPFAM" id="SSF55874">
    <property type="entry name" value="ATPase domain of HSP90 chaperone/DNA topoisomerase II/histidine kinase"/>
    <property type="match status" value="1"/>
</dbReference>
<evidence type="ECO:0000256" key="6">
    <source>
        <dbReference type="ARBA" id="ARBA00022692"/>
    </source>
</evidence>
<dbReference type="EMBL" id="SOFL01000036">
    <property type="protein sequence ID" value="TFC00996.1"/>
    <property type="molecule type" value="Genomic_DNA"/>
</dbReference>
<dbReference type="SMART" id="SM00388">
    <property type="entry name" value="HisKA"/>
    <property type="match status" value="1"/>
</dbReference>
<dbReference type="PANTHER" id="PTHR45436">
    <property type="entry name" value="SENSOR HISTIDINE KINASE YKOH"/>
    <property type="match status" value="1"/>
</dbReference>
<dbReference type="InterPro" id="IPR004358">
    <property type="entry name" value="Sig_transdc_His_kin-like_C"/>
</dbReference>
<organism evidence="13 14">
    <name type="scientific">Cryobacterium adonitolivorans</name>
    <dbReference type="NCBI Taxonomy" id="1259189"/>
    <lineage>
        <taxon>Bacteria</taxon>
        <taxon>Bacillati</taxon>
        <taxon>Actinomycetota</taxon>
        <taxon>Actinomycetes</taxon>
        <taxon>Micrococcales</taxon>
        <taxon>Microbacteriaceae</taxon>
        <taxon>Cryobacterium</taxon>
    </lineage>
</organism>
<dbReference type="Gene3D" id="1.10.287.130">
    <property type="match status" value="1"/>
</dbReference>
<dbReference type="Pfam" id="PF02518">
    <property type="entry name" value="HATPase_c"/>
    <property type="match status" value="1"/>
</dbReference>
<keyword evidence="4" id="KW-0597">Phosphoprotein</keyword>
<keyword evidence="6 11" id="KW-0812">Transmembrane</keyword>
<dbReference type="GO" id="GO:0000155">
    <property type="term" value="F:phosphorelay sensor kinase activity"/>
    <property type="evidence" value="ECO:0007669"/>
    <property type="project" value="InterPro"/>
</dbReference>
<comment type="subcellular location">
    <subcellularLocation>
        <location evidence="2">Cell membrane</location>
    </subcellularLocation>
</comment>
<evidence type="ECO:0000256" key="3">
    <source>
        <dbReference type="ARBA" id="ARBA00012438"/>
    </source>
</evidence>
<keyword evidence="7 13" id="KW-0418">Kinase</keyword>
<accession>A0A4R8W5U0</accession>
<dbReference type="PANTHER" id="PTHR45436:SF5">
    <property type="entry name" value="SENSOR HISTIDINE KINASE TRCS"/>
    <property type="match status" value="1"/>
</dbReference>
<dbReference type="AlphaFoldDB" id="A0A4R8W5U0"/>
<keyword evidence="14" id="KW-1185">Reference proteome</keyword>
<dbReference type="Gene3D" id="3.30.565.10">
    <property type="entry name" value="Histidine kinase-like ATPase, C-terminal domain"/>
    <property type="match status" value="1"/>
</dbReference>
<evidence type="ECO:0000256" key="1">
    <source>
        <dbReference type="ARBA" id="ARBA00000085"/>
    </source>
</evidence>